<dbReference type="RefSeq" id="WP_118643584.1">
    <property type="nucleotide sequence ID" value="NZ_CP060635.1"/>
</dbReference>
<dbReference type="Pfam" id="PF00583">
    <property type="entry name" value="Acetyltransf_1"/>
    <property type="match status" value="1"/>
</dbReference>
<dbReference type="AlphaFoldDB" id="A0A7G9GG22"/>
<keyword evidence="1 4" id="KW-0808">Transferase</keyword>
<keyword evidence="2" id="KW-0012">Acyltransferase</keyword>
<dbReference type="InterPro" id="IPR016181">
    <property type="entry name" value="Acyl_CoA_acyltransferase"/>
</dbReference>
<dbReference type="InterPro" id="IPR000182">
    <property type="entry name" value="GNAT_dom"/>
</dbReference>
<dbReference type="KEGG" id="whj:H9Q79_05550"/>
<evidence type="ECO:0000259" key="3">
    <source>
        <dbReference type="PROSITE" id="PS51186"/>
    </source>
</evidence>
<evidence type="ECO:0000313" key="4">
    <source>
        <dbReference type="EMBL" id="QNM09754.1"/>
    </source>
</evidence>
<reference evidence="4 5" key="1">
    <citation type="submission" date="2020-08" db="EMBL/GenBank/DDBJ databases">
        <authorList>
            <person name="Liu C."/>
            <person name="Sun Q."/>
        </authorList>
    </citation>
    <scope>NUCLEOTIDE SEQUENCE [LARGE SCALE GENOMIC DNA]</scope>
    <source>
        <strain evidence="4 5">NSJ-29</strain>
    </source>
</reference>
<dbReference type="SUPFAM" id="SSF55729">
    <property type="entry name" value="Acyl-CoA N-acyltransferases (Nat)"/>
    <property type="match status" value="1"/>
</dbReference>
<organism evidence="4 5">
    <name type="scientific">Wansuia hejianensis</name>
    <dbReference type="NCBI Taxonomy" id="2763667"/>
    <lineage>
        <taxon>Bacteria</taxon>
        <taxon>Bacillati</taxon>
        <taxon>Bacillota</taxon>
        <taxon>Clostridia</taxon>
        <taxon>Lachnospirales</taxon>
        <taxon>Lachnospiraceae</taxon>
        <taxon>Wansuia</taxon>
    </lineage>
</organism>
<dbReference type="Gene3D" id="3.40.630.30">
    <property type="match status" value="1"/>
</dbReference>
<evidence type="ECO:0000313" key="5">
    <source>
        <dbReference type="Proteomes" id="UP000515860"/>
    </source>
</evidence>
<feature type="domain" description="N-acetyltransferase" evidence="3">
    <location>
        <begin position="2"/>
        <end position="147"/>
    </location>
</feature>
<name>A0A7G9GG22_9FIRM</name>
<dbReference type="InterPro" id="IPR051016">
    <property type="entry name" value="Diverse_Substrate_AcTransf"/>
</dbReference>
<dbReference type="GO" id="GO:0008080">
    <property type="term" value="F:N-acetyltransferase activity"/>
    <property type="evidence" value="ECO:0007669"/>
    <property type="project" value="UniProtKB-ARBA"/>
</dbReference>
<dbReference type="CDD" id="cd04301">
    <property type="entry name" value="NAT_SF"/>
    <property type="match status" value="1"/>
</dbReference>
<evidence type="ECO:0000256" key="1">
    <source>
        <dbReference type="ARBA" id="ARBA00022679"/>
    </source>
</evidence>
<accession>A0A7G9GG22</accession>
<sequence length="147" mass="16903">MLTIRKMTPDDEAVIVPMVYGFYQSDAVDHPVPIENVRRSFHAAVEDGTLLEGFALEDESGIVGFAYLSKYFACEVGGVNMMLEEIYFSPEARGKGYGTEFLQWMEKEYPEVRRFRLEVTDSNQAAARLYERMGYHFINYGQMVKDL</sequence>
<dbReference type="PANTHER" id="PTHR10545:SF29">
    <property type="entry name" value="GH14572P-RELATED"/>
    <property type="match status" value="1"/>
</dbReference>
<dbReference type="EMBL" id="CP060635">
    <property type="protein sequence ID" value="QNM09754.1"/>
    <property type="molecule type" value="Genomic_DNA"/>
</dbReference>
<evidence type="ECO:0000256" key="2">
    <source>
        <dbReference type="ARBA" id="ARBA00023315"/>
    </source>
</evidence>
<dbReference type="PANTHER" id="PTHR10545">
    <property type="entry name" value="DIAMINE N-ACETYLTRANSFERASE"/>
    <property type="match status" value="1"/>
</dbReference>
<keyword evidence="5" id="KW-1185">Reference proteome</keyword>
<dbReference type="PROSITE" id="PS51186">
    <property type="entry name" value="GNAT"/>
    <property type="match status" value="1"/>
</dbReference>
<dbReference type="Proteomes" id="UP000515860">
    <property type="component" value="Chromosome"/>
</dbReference>
<protein>
    <submittedName>
        <fullName evidence="4">GNAT family N-acetyltransferase</fullName>
    </submittedName>
</protein>
<proteinExistence type="predicted"/>
<gene>
    <name evidence="4" type="ORF">H9Q79_05550</name>
</gene>